<feature type="domain" description="Glycosyltransferase 2-like" evidence="2">
    <location>
        <begin position="5"/>
        <end position="157"/>
    </location>
</feature>
<evidence type="ECO:0000313" key="4">
    <source>
        <dbReference type="Proteomes" id="UP000001283"/>
    </source>
</evidence>
<dbReference type="InterPro" id="IPR029044">
    <property type="entry name" value="Nucleotide-diphossugar_trans"/>
</dbReference>
<sequence>MKVAVLIPCYNEEVTIGKVIDDFKRELPSADIYVYDNNSKDRTSEIALEHGAIVKKEFKQGKGNVVRSMFQEIDADCYVMVDGDDTYPAEFVHQLIEPIRNREANMVIGDRLSNGTYLEENKRAFHNFGNNLVRSLINGLYKSNIKDIMTGYRAYDKLFVKSIPVMSPGFEIETEMSLHALDKRFRLREIAIDYRDRPEGSESKLNTFSDGFKVLRMIFTLFKEYKPLQFFSIWTVLFIVAGLAVGAPVLYEFFDTGFITKVPSSILATGLMVLGVLSFVCGLILDTIASLNRKQYELELNKKLNRLNK</sequence>
<dbReference type="Proteomes" id="UP000001283">
    <property type="component" value="Chromosome"/>
</dbReference>
<dbReference type="GO" id="GO:0016740">
    <property type="term" value="F:transferase activity"/>
    <property type="evidence" value="ECO:0007669"/>
    <property type="project" value="UniProtKB-KW"/>
</dbReference>
<gene>
    <name evidence="3" type="ORF">BMWSH_0058</name>
</gene>
<dbReference type="InterPro" id="IPR050256">
    <property type="entry name" value="Glycosyltransferase_2"/>
</dbReference>
<keyword evidence="3" id="KW-0808">Transferase</keyword>
<dbReference type="EMBL" id="CP003017">
    <property type="protein sequence ID" value="AEN86942.1"/>
    <property type="molecule type" value="Genomic_DNA"/>
</dbReference>
<keyword evidence="1" id="KW-0812">Transmembrane</keyword>
<dbReference type="RefSeq" id="WP_014457714.1">
    <property type="nucleotide sequence ID" value="NC_017138.1"/>
</dbReference>
<dbReference type="Gene3D" id="3.90.550.10">
    <property type="entry name" value="Spore Coat Polysaccharide Biosynthesis Protein SpsA, Chain A"/>
    <property type="match status" value="1"/>
</dbReference>
<dbReference type="KEGG" id="bmh:BMWSH_0058"/>
<reference evidence="3 4" key="1">
    <citation type="journal article" date="2011" name="J. Bacteriol.">
        <title>Complete genome sequence of the industrial strain Bacillus megaterium WSH-002.</title>
        <authorList>
            <person name="Liu L."/>
            <person name="Li Y."/>
            <person name="Zhang J."/>
            <person name="Zou W."/>
            <person name="Zhou Z."/>
            <person name="Liu J."/>
            <person name="Li X."/>
            <person name="Wang L."/>
            <person name="Chen J."/>
        </authorList>
    </citation>
    <scope>NUCLEOTIDE SEQUENCE [LARGE SCALE GENOMIC DNA]</scope>
    <source>
        <strain evidence="3 4">WSH-002</strain>
    </source>
</reference>
<dbReference type="AlphaFoldDB" id="A0A8D3WWV6"/>
<name>A0A8D3WWV6_PRIMW</name>
<dbReference type="InterPro" id="IPR001173">
    <property type="entry name" value="Glyco_trans_2-like"/>
</dbReference>
<dbReference type="SUPFAM" id="SSF53448">
    <property type="entry name" value="Nucleotide-diphospho-sugar transferases"/>
    <property type="match status" value="1"/>
</dbReference>
<keyword evidence="1" id="KW-1133">Transmembrane helix</keyword>
<keyword evidence="1" id="KW-0472">Membrane</keyword>
<evidence type="ECO:0000313" key="3">
    <source>
        <dbReference type="EMBL" id="AEN86942.1"/>
    </source>
</evidence>
<protein>
    <submittedName>
        <fullName evidence="3">Glycosyl transferase family 2</fullName>
    </submittedName>
</protein>
<evidence type="ECO:0000259" key="2">
    <source>
        <dbReference type="Pfam" id="PF00535"/>
    </source>
</evidence>
<dbReference type="CDD" id="cd04179">
    <property type="entry name" value="DPM_DPG-synthase_like"/>
    <property type="match status" value="1"/>
</dbReference>
<dbReference type="Pfam" id="PF00535">
    <property type="entry name" value="Glycos_transf_2"/>
    <property type="match status" value="1"/>
</dbReference>
<evidence type="ECO:0000256" key="1">
    <source>
        <dbReference type="SAM" id="Phobius"/>
    </source>
</evidence>
<proteinExistence type="predicted"/>
<feature type="transmembrane region" description="Helical" evidence="1">
    <location>
        <begin position="266"/>
        <end position="285"/>
    </location>
</feature>
<feature type="transmembrane region" description="Helical" evidence="1">
    <location>
        <begin position="231"/>
        <end position="254"/>
    </location>
</feature>
<dbReference type="PANTHER" id="PTHR48090">
    <property type="entry name" value="UNDECAPRENYL-PHOSPHATE 4-DEOXY-4-FORMAMIDO-L-ARABINOSE TRANSFERASE-RELATED"/>
    <property type="match status" value="1"/>
</dbReference>
<accession>A0A8D3WWV6</accession>
<organism evidence="3 4">
    <name type="scientific">Priestia megaterium (strain WSH-002)</name>
    <name type="common">Bacillus megaterium</name>
    <dbReference type="NCBI Taxonomy" id="1006007"/>
    <lineage>
        <taxon>Bacteria</taxon>
        <taxon>Bacillati</taxon>
        <taxon>Bacillota</taxon>
        <taxon>Bacilli</taxon>
        <taxon>Bacillales</taxon>
        <taxon>Bacillaceae</taxon>
        <taxon>Priestia</taxon>
    </lineage>
</organism>
<dbReference type="PANTHER" id="PTHR48090:SF7">
    <property type="entry name" value="RFBJ PROTEIN"/>
    <property type="match status" value="1"/>
</dbReference>